<dbReference type="HOGENOM" id="CLU_1414899_0_0_1"/>
<accession>A0A074WZP3</accession>
<evidence type="ECO:0000313" key="1">
    <source>
        <dbReference type="EMBL" id="KEQ75267.1"/>
    </source>
</evidence>
<dbReference type="AlphaFoldDB" id="A0A074WZP3"/>
<name>A0A074WZP3_9PEZI</name>
<organism evidence="1 2">
    <name type="scientific">Aureobasidium namibiae CBS 147.97</name>
    <dbReference type="NCBI Taxonomy" id="1043004"/>
    <lineage>
        <taxon>Eukaryota</taxon>
        <taxon>Fungi</taxon>
        <taxon>Dikarya</taxon>
        <taxon>Ascomycota</taxon>
        <taxon>Pezizomycotina</taxon>
        <taxon>Dothideomycetes</taxon>
        <taxon>Dothideomycetidae</taxon>
        <taxon>Dothideales</taxon>
        <taxon>Saccotheciaceae</taxon>
        <taxon>Aureobasidium</taxon>
    </lineage>
</organism>
<dbReference type="RefSeq" id="XP_013429651.1">
    <property type="nucleotide sequence ID" value="XM_013574197.1"/>
</dbReference>
<evidence type="ECO:0000313" key="2">
    <source>
        <dbReference type="Proteomes" id="UP000027730"/>
    </source>
</evidence>
<dbReference type="OrthoDB" id="3943709at2759"/>
<keyword evidence="2" id="KW-1185">Reference proteome</keyword>
<reference evidence="1 2" key="1">
    <citation type="journal article" date="2014" name="BMC Genomics">
        <title>Genome sequencing of four Aureobasidium pullulans varieties: biotechnological potential, stress tolerance, and description of new species.</title>
        <authorList>
            <person name="Gostin Ar C."/>
            <person name="Ohm R.A."/>
            <person name="Kogej T."/>
            <person name="Sonjak S."/>
            <person name="Turk M."/>
            <person name="Zajc J."/>
            <person name="Zalar P."/>
            <person name="Grube M."/>
            <person name="Sun H."/>
            <person name="Han J."/>
            <person name="Sharma A."/>
            <person name="Chiniquy J."/>
            <person name="Ngan C.Y."/>
            <person name="Lipzen A."/>
            <person name="Barry K."/>
            <person name="Grigoriev I.V."/>
            <person name="Gunde-Cimerman N."/>
        </authorList>
    </citation>
    <scope>NUCLEOTIDE SEQUENCE [LARGE SCALE GENOMIC DNA]</scope>
    <source>
        <strain evidence="1 2">CBS 147.97</strain>
    </source>
</reference>
<sequence>MSSNARGSKVQEHPRHLAQALARLHAVKRKLELPPGMRYLSTPGTNFESAVYALAIGWAADPQNTRPLDWSNLSVEKMTYDFLKSPCNIKMVEHMKKTAIDFDPECHTDPDVVCALIKAWKPRGPATLDIFIVWENGYIVVPALCDGGEASKQIYIRRNSNRWEGSGYFQDPVHLRAAHSLPVLCPPSHRST</sequence>
<dbReference type="EMBL" id="KL584705">
    <property type="protein sequence ID" value="KEQ75267.1"/>
    <property type="molecule type" value="Genomic_DNA"/>
</dbReference>
<gene>
    <name evidence="1" type="ORF">M436DRAFT_61686</name>
</gene>
<proteinExistence type="predicted"/>
<dbReference type="Proteomes" id="UP000027730">
    <property type="component" value="Unassembled WGS sequence"/>
</dbReference>
<dbReference type="GeneID" id="25413238"/>
<protein>
    <submittedName>
        <fullName evidence="1">Uncharacterized protein</fullName>
    </submittedName>
</protein>